<evidence type="ECO:0000256" key="2">
    <source>
        <dbReference type="SAM" id="SignalP"/>
    </source>
</evidence>
<dbReference type="OrthoDB" id="5975154at2759"/>
<feature type="transmembrane region" description="Helical" evidence="1">
    <location>
        <begin position="232"/>
        <end position="251"/>
    </location>
</feature>
<dbReference type="Pfam" id="PF02931">
    <property type="entry name" value="Neur_chan_LBD"/>
    <property type="match status" value="1"/>
</dbReference>
<evidence type="ECO:0000256" key="1">
    <source>
        <dbReference type="SAM" id="Phobius"/>
    </source>
</evidence>
<dbReference type="RefSeq" id="XP_026734108.1">
    <property type="nucleotide sequence ID" value="XM_026878307.1"/>
</dbReference>
<dbReference type="PANTHER" id="PTHR18945">
    <property type="entry name" value="NEUROTRANSMITTER GATED ION CHANNEL"/>
    <property type="match status" value="1"/>
</dbReference>
<dbReference type="InterPro" id="IPR038050">
    <property type="entry name" value="Neuro_actylchol_rec"/>
</dbReference>
<dbReference type="InterPro" id="IPR006201">
    <property type="entry name" value="Neur_channel"/>
</dbReference>
<keyword evidence="1" id="KW-0812">Transmembrane</keyword>
<dbReference type="Proteomes" id="UP000322000">
    <property type="component" value="Chromosome 10"/>
</dbReference>
<feature type="transmembrane region" description="Helical" evidence="1">
    <location>
        <begin position="297"/>
        <end position="317"/>
    </location>
</feature>
<name>A0A7E5W1D9_TRINI</name>
<dbReference type="RefSeq" id="XP_026734107.1">
    <property type="nucleotide sequence ID" value="XM_026878306.1"/>
</dbReference>
<reference evidence="5 6" key="1">
    <citation type="submission" date="2025-04" db="UniProtKB">
        <authorList>
            <consortium name="RefSeq"/>
        </authorList>
    </citation>
    <scope>IDENTIFICATION</scope>
</reference>
<evidence type="ECO:0000313" key="4">
    <source>
        <dbReference type="Proteomes" id="UP000322000"/>
    </source>
</evidence>
<organism evidence="4 5">
    <name type="scientific">Trichoplusia ni</name>
    <name type="common">Cabbage looper</name>
    <dbReference type="NCBI Taxonomy" id="7111"/>
    <lineage>
        <taxon>Eukaryota</taxon>
        <taxon>Metazoa</taxon>
        <taxon>Ecdysozoa</taxon>
        <taxon>Arthropoda</taxon>
        <taxon>Hexapoda</taxon>
        <taxon>Insecta</taxon>
        <taxon>Pterygota</taxon>
        <taxon>Neoptera</taxon>
        <taxon>Endopterygota</taxon>
        <taxon>Lepidoptera</taxon>
        <taxon>Glossata</taxon>
        <taxon>Ditrysia</taxon>
        <taxon>Noctuoidea</taxon>
        <taxon>Noctuidae</taxon>
        <taxon>Plusiinae</taxon>
        <taxon>Trichoplusia</taxon>
    </lineage>
</organism>
<feature type="chain" id="PRO_5044656577" evidence="2">
    <location>
        <begin position="18"/>
        <end position="400"/>
    </location>
</feature>
<sequence>MALLIIIILSFLNLTLGKNCARNDVPEHITWEKKLKEELKCSYRFALVPPPGNETHPFTVNVRFTMKYFTFNSQVEIFTVQNLMYLSWIDERLKWDPKKFFGIKETYITSVNIWTPTLRLFNAADSFDFERFYYVRCSVKSTGRVDCMPRMVHLAICSVKLKNWPYDVQECSLEFGIYPSKWTNFRMNYSSRAISMFGAEYGAEWFISDYKQSGNRSSDNQLKMTFFLEREAGGLAAVVVYPALILTFLTVSSLLLDVMMHVRLILVCFSLYSHFYFLSELGMNIPKDSLDPPTLLLYYRASLILTVMIGTVTLTLCKVCRLKSKPPSYIMSVNDFVYNGYGKYMVIPEWDFKRDLKENRVNEDWIKFSNAVNSLLIIVIVVTYVGLYFSFVPQPVPIKY</sequence>
<keyword evidence="1" id="KW-1133">Transmembrane helix</keyword>
<dbReference type="CDD" id="cd18989">
    <property type="entry name" value="LGIC_ECD_cation"/>
    <property type="match status" value="1"/>
</dbReference>
<feature type="domain" description="Neurotransmitter-gated ion-channel ligand-binding" evidence="3">
    <location>
        <begin position="33"/>
        <end position="213"/>
    </location>
</feature>
<dbReference type="KEGG" id="tnl:113498323"/>
<evidence type="ECO:0000313" key="6">
    <source>
        <dbReference type="RefSeq" id="XP_026734107.1"/>
    </source>
</evidence>
<evidence type="ECO:0000313" key="7">
    <source>
        <dbReference type="RefSeq" id="XP_026734108.1"/>
    </source>
</evidence>
<keyword evidence="1" id="KW-0472">Membrane</keyword>
<dbReference type="RefSeq" id="XP_026734106.1">
    <property type="nucleotide sequence ID" value="XM_026878305.1"/>
</dbReference>
<dbReference type="GeneID" id="113498323"/>
<dbReference type="GO" id="GO:0005230">
    <property type="term" value="F:extracellular ligand-gated monoatomic ion channel activity"/>
    <property type="evidence" value="ECO:0007669"/>
    <property type="project" value="InterPro"/>
</dbReference>
<dbReference type="Gene3D" id="1.20.58.390">
    <property type="entry name" value="Neurotransmitter-gated ion-channel transmembrane domain"/>
    <property type="match status" value="1"/>
</dbReference>
<dbReference type="Gene3D" id="2.70.170.10">
    <property type="entry name" value="Neurotransmitter-gated ion-channel ligand-binding domain"/>
    <property type="match status" value="1"/>
</dbReference>
<dbReference type="SUPFAM" id="SSF63712">
    <property type="entry name" value="Nicotinic receptor ligand binding domain-like"/>
    <property type="match status" value="1"/>
</dbReference>
<dbReference type="InterPro" id="IPR006202">
    <property type="entry name" value="Neur_chan_lig-bd"/>
</dbReference>
<accession>A0A7E5W1D9</accession>
<dbReference type="AlphaFoldDB" id="A0A7E5W1D9"/>
<keyword evidence="2" id="KW-0732">Signal</keyword>
<feature type="transmembrane region" description="Helical" evidence="1">
    <location>
        <begin position="258"/>
        <end position="277"/>
    </location>
</feature>
<keyword evidence="4" id="KW-1185">Reference proteome</keyword>
<gene>
    <name evidence="5 6 7" type="primary">LOC113498323</name>
</gene>
<evidence type="ECO:0000259" key="3">
    <source>
        <dbReference type="Pfam" id="PF02931"/>
    </source>
</evidence>
<dbReference type="GO" id="GO:0016020">
    <property type="term" value="C:membrane"/>
    <property type="evidence" value="ECO:0007669"/>
    <property type="project" value="InterPro"/>
</dbReference>
<evidence type="ECO:0000313" key="5">
    <source>
        <dbReference type="RefSeq" id="XP_026734106.1"/>
    </source>
</evidence>
<dbReference type="CTD" id="100126175"/>
<feature type="signal peptide" evidence="2">
    <location>
        <begin position="1"/>
        <end position="17"/>
    </location>
</feature>
<proteinExistence type="predicted"/>
<dbReference type="GO" id="GO:0004888">
    <property type="term" value="F:transmembrane signaling receptor activity"/>
    <property type="evidence" value="ECO:0007669"/>
    <property type="project" value="InterPro"/>
</dbReference>
<feature type="transmembrane region" description="Helical" evidence="1">
    <location>
        <begin position="370"/>
        <end position="391"/>
    </location>
</feature>
<dbReference type="InterPro" id="IPR036734">
    <property type="entry name" value="Neur_chan_lig-bd_sf"/>
</dbReference>
<protein>
    <submittedName>
        <fullName evidence="5 6">Neuronal acetylcholine receptor subunit beta-2-like</fullName>
    </submittedName>
</protein>